<evidence type="ECO:0000313" key="6">
    <source>
        <dbReference type="EMBL" id="NYJ22258.1"/>
    </source>
</evidence>
<feature type="domain" description="DUF2207" evidence="4">
    <location>
        <begin position="87"/>
        <end position="258"/>
    </location>
</feature>
<evidence type="ECO:0000313" key="7">
    <source>
        <dbReference type="Proteomes" id="UP000578352"/>
    </source>
</evidence>
<evidence type="ECO:0000256" key="1">
    <source>
        <dbReference type="SAM" id="MobiDB-lite"/>
    </source>
</evidence>
<gene>
    <name evidence="6" type="ORF">HNR13_000545</name>
</gene>
<keyword evidence="2" id="KW-1133">Transmembrane helix</keyword>
<dbReference type="Proteomes" id="UP000578352">
    <property type="component" value="Unassembled WGS sequence"/>
</dbReference>
<accession>A0A853CPS7</accession>
<reference evidence="6 7" key="1">
    <citation type="submission" date="2020-07" db="EMBL/GenBank/DDBJ databases">
        <title>Sequencing the genomes of 1000 actinobacteria strains.</title>
        <authorList>
            <person name="Klenk H.-P."/>
        </authorList>
    </citation>
    <scope>NUCLEOTIDE SEQUENCE [LARGE SCALE GENOMIC DNA]</scope>
    <source>
        <strain evidence="6 7">DSM 15165</strain>
    </source>
</reference>
<keyword evidence="2" id="KW-0472">Membrane</keyword>
<protein>
    <submittedName>
        <fullName evidence="6">Putative membrane protein YgcG</fullName>
    </submittedName>
</protein>
<evidence type="ECO:0000256" key="2">
    <source>
        <dbReference type="SAM" id="Phobius"/>
    </source>
</evidence>
<sequence length="633" mass="65667">MRGRNRWPGGAVVRMAAIAVGLSSLILAGGALAGVGAAPASAQPAQAPAAPAGAAPAGAAPSGVQDFTFASFDGDYRLGRDAGGHSTLTTVETLVARFPETDQNHGIRRQLVEDYDGHPTDLQVVSVTDQHGTPRAYTSASDHGIRTLTIAAPGFVHGEQTYVITYRQTNVTRYFADTRNDEFYWDTNGTAWAQPFDRVTATVRLGPGLAEALKGEPSAYRGAQGSTQAATVERTGDGFRFSADRLGPGENLTFAIGFVPGTFTPRADGLFDTGWGFAAVAGLLLGILALVAAIVVRVRLLRDAPGRGIIVPEYVPPKEGLLLSADLAGDTKKAVAAQTLDLAVSGRVRVLESKGFLGKPSYTLELVSTEAIGRQALRDPHPTADELQFLQALFGESVVPGSTLALGSSNSRVARAIAALLKRVHADATGYGYRTSGPRGPVRAVVLTGLVGTALAAAGSVLCIVGVYGGAIPFAILIGSILLFIASAALVSRSPLTSTGTALREYVDGLRMYVRLAEADRIRYLQSPQGAERVPVAVDDPREMLRLTERLLPWAVLFGDEKKWLAELGRFYEQTGEAPTWYSGQTAFSAAVLSQMVSGISSSTTMASSSSSGGTGGGGFSGGGGGGGGGGGV</sequence>
<evidence type="ECO:0000259" key="4">
    <source>
        <dbReference type="Pfam" id="PF09972"/>
    </source>
</evidence>
<feature type="transmembrane region" description="Helical" evidence="2">
    <location>
        <begin position="275"/>
        <end position="296"/>
    </location>
</feature>
<feature type="chain" id="PRO_5038561572" evidence="3">
    <location>
        <begin position="34"/>
        <end position="633"/>
    </location>
</feature>
<name>A0A853CPS7_9MICO</name>
<dbReference type="Pfam" id="PF20990">
    <property type="entry name" value="DUF2207_C"/>
    <property type="match status" value="1"/>
</dbReference>
<keyword evidence="2" id="KW-0812">Transmembrane</keyword>
<dbReference type="Pfam" id="PF09972">
    <property type="entry name" value="DUF2207"/>
    <property type="match status" value="1"/>
</dbReference>
<dbReference type="InterPro" id="IPR018702">
    <property type="entry name" value="DUF2207"/>
</dbReference>
<dbReference type="AlphaFoldDB" id="A0A853CPS7"/>
<dbReference type="InterPro" id="IPR048389">
    <property type="entry name" value="YciQ-like_C"/>
</dbReference>
<evidence type="ECO:0000259" key="5">
    <source>
        <dbReference type="Pfam" id="PF20990"/>
    </source>
</evidence>
<feature type="compositionally biased region" description="Gly residues" evidence="1">
    <location>
        <begin position="613"/>
        <end position="633"/>
    </location>
</feature>
<dbReference type="RefSeq" id="WP_179604325.1">
    <property type="nucleotide sequence ID" value="NZ_JACCFL010000001.1"/>
</dbReference>
<evidence type="ECO:0000256" key="3">
    <source>
        <dbReference type="SAM" id="SignalP"/>
    </source>
</evidence>
<keyword evidence="3" id="KW-0732">Signal</keyword>
<feature type="transmembrane region" description="Helical" evidence="2">
    <location>
        <begin position="444"/>
        <end position="468"/>
    </location>
</feature>
<feature type="region of interest" description="Disordered" evidence="1">
    <location>
        <begin position="603"/>
        <end position="633"/>
    </location>
</feature>
<feature type="signal peptide" evidence="3">
    <location>
        <begin position="1"/>
        <end position="33"/>
    </location>
</feature>
<comment type="caution">
    <text evidence="6">The sequence shown here is derived from an EMBL/GenBank/DDBJ whole genome shotgun (WGS) entry which is preliminary data.</text>
</comment>
<dbReference type="EMBL" id="JACCFL010000001">
    <property type="protein sequence ID" value="NYJ22258.1"/>
    <property type="molecule type" value="Genomic_DNA"/>
</dbReference>
<feature type="transmembrane region" description="Helical" evidence="2">
    <location>
        <begin position="474"/>
        <end position="491"/>
    </location>
</feature>
<organism evidence="6 7">
    <name type="scientific">Leifsonia shinshuensis</name>
    <dbReference type="NCBI Taxonomy" id="150026"/>
    <lineage>
        <taxon>Bacteria</taxon>
        <taxon>Bacillati</taxon>
        <taxon>Actinomycetota</taxon>
        <taxon>Actinomycetes</taxon>
        <taxon>Micrococcales</taxon>
        <taxon>Microbacteriaceae</taxon>
        <taxon>Leifsonia</taxon>
    </lineage>
</organism>
<feature type="compositionally biased region" description="Low complexity" evidence="1">
    <location>
        <begin position="603"/>
        <end position="612"/>
    </location>
</feature>
<feature type="domain" description="Predicted membrane protein YciQ-like C-terminal" evidence="5">
    <location>
        <begin position="315"/>
        <end position="568"/>
    </location>
</feature>
<proteinExistence type="predicted"/>